<comment type="caution">
    <text evidence="1">The sequence shown here is derived from an EMBL/GenBank/DDBJ whole genome shotgun (WGS) entry which is preliminary data.</text>
</comment>
<dbReference type="EMBL" id="VISQ01000001">
    <property type="protein sequence ID" value="TVZ71436.1"/>
    <property type="molecule type" value="Genomic_DNA"/>
</dbReference>
<protein>
    <submittedName>
        <fullName evidence="1">Uncharacterized protein</fullName>
    </submittedName>
</protein>
<proteinExistence type="predicted"/>
<sequence length="54" mass="6346">MYSLYFYFHFLTPFPKQAVKSNNQTGHFTFSFQITNNEITLCFEGNIMVKSEIA</sequence>
<accession>A0A542D1I9</accession>
<evidence type="ECO:0000313" key="1">
    <source>
        <dbReference type="EMBL" id="TVZ71436.1"/>
    </source>
</evidence>
<gene>
    <name evidence="1" type="ORF">FHU10_4064</name>
</gene>
<organism evidence="1">
    <name type="scientific">Serratia fonticola</name>
    <dbReference type="NCBI Taxonomy" id="47917"/>
    <lineage>
        <taxon>Bacteria</taxon>
        <taxon>Pseudomonadati</taxon>
        <taxon>Pseudomonadota</taxon>
        <taxon>Gammaproteobacteria</taxon>
        <taxon>Enterobacterales</taxon>
        <taxon>Yersiniaceae</taxon>
        <taxon>Serratia</taxon>
    </lineage>
</organism>
<dbReference type="AlphaFoldDB" id="A0A542D1I9"/>
<reference evidence="1" key="1">
    <citation type="submission" date="2019-06" db="EMBL/GenBank/DDBJ databases">
        <authorList>
            <person name="Deangelis K."/>
            <person name="Huntemann M."/>
            <person name="Clum A."/>
            <person name="Pillay M."/>
            <person name="Palaniappan K."/>
            <person name="Varghese N."/>
            <person name="Mikhailova N."/>
            <person name="Stamatis D."/>
            <person name="Reddy T."/>
            <person name="Daum C."/>
            <person name="Shapiro N."/>
            <person name="Ivanova N."/>
            <person name="Kyrpides N."/>
            <person name="Woyke T."/>
        </authorList>
    </citation>
    <scope>NUCLEOTIDE SEQUENCE [LARGE SCALE GENOMIC DNA]</scope>
    <source>
        <strain evidence="1">128R</strain>
    </source>
</reference>
<reference evidence="1" key="2">
    <citation type="submission" date="2019-08" db="EMBL/GenBank/DDBJ databases">
        <title>Investigation of anaerobic lignin degradation for improved lignocellulosic biofuels.</title>
        <authorList>
            <person name="Deangelis K.PhD."/>
        </authorList>
    </citation>
    <scope>NUCLEOTIDE SEQUENCE [LARGE SCALE GENOMIC DNA]</scope>
    <source>
        <strain evidence="1">128R</strain>
    </source>
</reference>
<name>A0A542D1I9_SERFO</name>